<reference evidence="3" key="1">
    <citation type="journal article" date="2016" name="Genome Announc.">
        <title>Draft genome sequence of Aspergillus niger strain An76.</title>
        <authorList>
            <person name="Gong W."/>
            <person name="Cheng Z."/>
            <person name="Zhang H."/>
            <person name="Liu L."/>
            <person name="Gao P."/>
            <person name="Wang L."/>
        </authorList>
    </citation>
    <scope>NUCLEOTIDE SEQUENCE [LARGE SCALE GENOMIC DNA]</scope>
    <source>
        <strain evidence="3">An76</strain>
    </source>
</reference>
<evidence type="ECO:0000259" key="1">
    <source>
        <dbReference type="Pfam" id="PF00144"/>
    </source>
</evidence>
<dbReference type="EMBL" id="BCMY01000002">
    <property type="protein sequence ID" value="GAQ36789.1"/>
    <property type="molecule type" value="Genomic_DNA"/>
</dbReference>
<dbReference type="InterPro" id="IPR012338">
    <property type="entry name" value="Beta-lactam/transpept-like"/>
</dbReference>
<protein>
    <submittedName>
        <fullName evidence="2">Beta-lactamase</fullName>
    </submittedName>
</protein>
<dbReference type="OrthoDB" id="5946976at2759"/>
<dbReference type="InterPro" id="IPR052907">
    <property type="entry name" value="Beta-lactamase/esterase"/>
</dbReference>
<proteinExistence type="predicted"/>
<evidence type="ECO:0000313" key="3">
    <source>
        <dbReference type="Proteomes" id="UP000068243"/>
    </source>
</evidence>
<gene>
    <name evidence="2" type="ORF">ABL_01857</name>
</gene>
<organism evidence="2 3">
    <name type="scientific">Aspergillus niger</name>
    <dbReference type="NCBI Taxonomy" id="5061"/>
    <lineage>
        <taxon>Eukaryota</taxon>
        <taxon>Fungi</taxon>
        <taxon>Dikarya</taxon>
        <taxon>Ascomycota</taxon>
        <taxon>Pezizomycotina</taxon>
        <taxon>Eurotiomycetes</taxon>
        <taxon>Eurotiomycetidae</taxon>
        <taxon>Eurotiales</taxon>
        <taxon>Aspergillaceae</taxon>
        <taxon>Aspergillus</taxon>
        <taxon>Aspergillus subgen. Circumdati</taxon>
    </lineage>
</organism>
<dbReference type="SUPFAM" id="SSF56601">
    <property type="entry name" value="beta-lactamase/transpeptidase-like"/>
    <property type="match status" value="1"/>
</dbReference>
<feature type="domain" description="Beta-lactamase-related" evidence="1">
    <location>
        <begin position="20"/>
        <end position="374"/>
    </location>
</feature>
<dbReference type="VEuPathDB" id="FungiDB:ATCC64974_28920"/>
<name>A0A100I8S0_ASPNG</name>
<dbReference type="PANTHER" id="PTHR43319:SF3">
    <property type="entry name" value="BETA-LACTAMASE-RELATED DOMAIN-CONTAINING PROTEIN"/>
    <property type="match status" value="1"/>
</dbReference>
<dbReference type="PANTHER" id="PTHR43319">
    <property type="entry name" value="BETA-LACTAMASE-RELATED"/>
    <property type="match status" value="1"/>
</dbReference>
<dbReference type="OMA" id="YWPEFKA"/>
<comment type="caution">
    <text evidence="2">The sequence shown here is derived from an EMBL/GenBank/DDBJ whole genome shotgun (WGS) entry which is preliminary data.</text>
</comment>
<evidence type="ECO:0000313" key="2">
    <source>
        <dbReference type="EMBL" id="GAQ36789.1"/>
    </source>
</evidence>
<dbReference type="VEuPathDB" id="FungiDB:M747DRAFT_294480"/>
<dbReference type="Gene3D" id="3.40.710.10">
    <property type="entry name" value="DD-peptidase/beta-lactamase superfamily"/>
    <property type="match status" value="1"/>
</dbReference>
<dbReference type="AlphaFoldDB" id="A0A100I8S0"/>
<dbReference type="VEuPathDB" id="FungiDB:An15g05030"/>
<dbReference type="InterPro" id="IPR001466">
    <property type="entry name" value="Beta-lactam-related"/>
</dbReference>
<accession>A0A100I8S0</accession>
<sequence>MSLPPLIQGHCAPPFSPLRNTLTENLQAGEELGFSLSVTVGNETVVDLWGGYADAARTQPWTANTVTCIFSSSKVITNLAANMLIDRGLLDPSAPVARYWPEFAANGKEAILVKHVLSHTAGLPAWELPITLEEICDTPVATAKLAAQQPWWSPPGSHLGYHPATQGVLVGELVRRITGQSLGAFVQSEIAEPLGADYRLGVLPADEEGDPARVAEMVPQPQMLSLEGLDPASIMMRTTMGSPIPPQAVNGAGAPLRRTELGGTNGFSNARAMARIGSMVVNGGELDGKRFLSPETINRILEPQVDAVDSVMGKRMSWGLGWALPTSGNSYDLVTDGRVAYWEGWGGSILIMDLDRKMCIAYAMNKMGASLEGDSRTQAYVKQIYQIARDMQDTKEV</sequence>
<dbReference type="Proteomes" id="UP000068243">
    <property type="component" value="Unassembled WGS sequence"/>
</dbReference>
<dbReference type="VEuPathDB" id="FungiDB:ASPNIDRAFT2_1183657"/>
<dbReference type="Pfam" id="PF00144">
    <property type="entry name" value="Beta-lactamase"/>
    <property type="match status" value="1"/>
</dbReference>